<dbReference type="Pfam" id="PF14716">
    <property type="entry name" value="HHH_8"/>
    <property type="match status" value="1"/>
</dbReference>
<evidence type="ECO:0000256" key="9">
    <source>
        <dbReference type="ARBA" id="ARBA00022932"/>
    </source>
</evidence>
<evidence type="ECO:0000256" key="16">
    <source>
        <dbReference type="RuleBase" id="RU366014"/>
    </source>
</evidence>
<keyword evidence="7" id="KW-0479">Metal-binding</keyword>
<dbReference type="AlphaFoldDB" id="A0AAW0G014"/>
<dbReference type="EMBL" id="JASBNA010000025">
    <property type="protein sequence ID" value="KAK7684455.1"/>
    <property type="molecule type" value="Genomic_DNA"/>
</dbReference>
<keyword evidence="4 16" id="KW-0808">Transferase</keyword>
<evidence type="ECO:0000256" key="4">
    <source>
        <dbReference type="ARBA" id="ARBA00022679"/>
    </source>
</evidence>
<comment type="function">
    <text evidence="16">DNA polymerase that functions in several pathways of DNA repair. Involved in base excision repair (BER) responsible for repair of lesions that give rise to abasic (AP) sites in DNA. Also contributes to DNA double-strand break repair by non-homologous end joining and homologous recombination. Has both template-dependent and template-independent (terminal transferase) DNA polymerase activities. Has also a 5'-deoxyribose-5-phosphate lyase (dRP lyase) activity.</text>
</comment>
<dbReference type="PRINTS" id="PR00870">
    <property type="entry name" value="DNAPOLXBETA"/>
</dbReference>
<comment type="catalytic activity">
    <reaction evidence="14 16">
        <text>DNA(n) + a 2'-deoxyribonucleoside 5'-triphosphate = DNA(n+1) + diphosphate</text>
        <dbReference type="Rhea" id="RHEA:22508"/>
        <dbReference type="Rhea" id="RHEA-COMP:17339"/>
        <dbReference type="Rhea" id="RHEA-COMP:17340"/>
        <dbReference type="ChEBI" id="CHEBI:33019"/>
        <dbReference type="ChEBI" id="CHEBI:61560"/>
        <dbReference type="ChEBI" id="CHEBI:173112"/>
        <dbReference type="EC" id="2.7.7.7"/>
    </reaction>
</comment>
<dbReference type="EC" id="2.7.7.7" evidence="16"/>
<feature type="domain" description="DNA-directed DNA polymerase X" evidence="18">
    <location>
        <begin position="270"/>
        <end position="606"/>
    </location>
</feature>
<keyword evidence="5 16" id="KW-0548">Nucleotidyltransferase</keyword>
<dbReference type="Gene3D" id="1.10.150.20">
    <property type="entry name" value="5' to 3' exonuclease, C-terminal subdomain"/>
    <property type="match status" value="1"/>
</dbReference>
<dbReference type="GO" id="GO:0003887">
    <property type="term" value="F:DNA-directed DNA polymerase activity"/>
    <property type="evidence" value="ECO:0007669"/>
    <property type="project" value="UniProtKB-UniRule"/>
</dbReference>
<dbReference type="Gene3D" id="1.10.150.110">
    <property type="entry name" value="DNA polymerase beta, N-terminal domain-like"/>
    <property type="match status" value="1"/>
</dbReference>
<evidence type="ECO:0000256" key="15">
    <source>
        <dbReference type="PIRSR" id="PIRSR622312-50"/>
    </source>
</evidence>
<dbReference type="PROSITE" id="PS00522">
    <property type="entry name" value="DNA_POLYMERASE_X"/>
    <property type="match status" value="1"/>
</dbReference>
<dbReference type="Gene3D" id="3.30.460.10">
    <property type="entry name" value="Beta Polymerase, domain 2"/>
    <property type="match status" value="1"/>
</dbReference>
<proteinExistence type="inferred from homology"/>
<keyword evidence="6" id="KW-0235">DNA replication</keyword>
<dbReference type="InterPro" id="IPR029398">
    <property type="entry name" value="PolB_thumb"/>
</dbReference>
<evidence type="ECO:0000256" key="7">
    <source>
        <dbReference type="ARBA" id="ARBA00022723"/>
    </source>
</evidence>
<dbReference type="PRINTS" id="PR00869">
    <property type="entry name" value="DNAPOLX"/>
</dbReference>
<dbReference type="InterPro" id="IPR028207">
    <property type="entry name" value="DNA_pol_B_palm_palm"/>
</dbReference>
<keyword evidence="10" id="KW-0238">DNA-binding</keyword>
<gene>
    <name evidence="19" type="ORF">QCA50_012402</name>
</gene>
<comment type="subcellular location">
    <subcellularLocation>
        <location evidence="1 16">Nucleus</location>
    </subcellularLocation>
</comment>
<dbReference type="FunFam" id="1.10.150.20:FF:000010">
    <property type="entry name" value="DNA polymerase lambda"/>
    <property type="match status" value="1"/>
</dbReference>
<dbReference type="InterPro" id="IPR037160">
    <property type="entry name" value="DNA_Pol_thumb_sf"/>
</dbReference>
<evidence type="ECO:0000256" key="10">
    <source>
        <dbReference type="ARBA" id="ARBA00023125"/>
    </source>
</evidence>
<dbReference type="Pfam" id="PF14791">
    <property type="entry name" value="DNA_pol_B_thumb"/>
    <property type="match status" value="1"/>
</dbReference>
<evidence type="ECO:0000256" key="5">
    <source>
        <dbReference type="ARBA" id="ARBA00022695"/>
    </source>
</evidence>
<evidence type="ECO:0000256" key="6">
    <source>
        <dbReference type="ARBA" id="ARBA00022705"/>
    </source>
</evidence>
<dbReference type="InterPro" id="IPR010996">
    <property type="entry name" value="HHH_MUS81"/>
</dbReference>
<dbReference type="InterPro" id="IPR018944">
    <property type="entry name" value="DNA_pol_lambd_fingers_domain"/>
</dbReference>
<keyword evidence="20" id="KW-1185">Reference proteome</keyword>
<keyword evidence="13 16" id="KW-0539">Nucleus</keyword>
<dbReference type="SUPFAM" id="SSF47802">
    <property type="entry name" value="DNA polymerase beta, N-terminal domain-like"/>
    <property type="match status" value="1"/>
</dbReference>
<dbReference type="InterPro" id="IPR043519">
    <property type="entry name" value="NT_sf"/>
</dbReference>
<evidence type="ECO:0000256" key="17">
    <source>
        <dbReference type="SAM" id="MobiDB-lite"/>
    </source>
</evidence>
<evidence type="ECO:0000256" key="2">
    <source>
        <dbReference type="ARBA" id="ARBA00008323"/>
    </source>
</evidence>
<evidence type="ECO:0000256" key="14">
    <source>
        <dbReference type="ARBA" id="ARBA00049244"/>
    </source>
</evidence>
<dbReference type="GO" id="GO:0005634">
    <property type="term" value="C:nucleus"/>
    <property type="evidence" value="ECO:0007669"/>
    <property type="project" value="UniProtKB-SubCell"/>
</dbReference>
<dbReference type="InterPro" id="IPR002008">
    <property type="entry name" value="DNA_pol_X_beta-like"/>
</dbReference>
<dbReference type="PANTHER" id="PTHR11276:SF28">
    <property type="entry name" value="DNA POLYMERASE LAMBDA"/>
    <property type="match status" value="1"/>
</dbReference>
<dbReference type="GO" id="GO:0006303">
    <property type="term" value="P:double-strand break repair via nonhomologous end joining"/>
    <property type="evidence" value="ECO:0007669"/>
    <property type="project" value="TreeGrafter"/>
</dbReference>
<keyword evidence="12" id="KW-0456">Lyase</keyword>
<evidence type="ECO:0000256" key="3">
    <source>
        <dbReference type="ARBA" id="ARBA00022634"/>
    </source>
</evidence>
<evidence type="ECO:0000313" key="20">
    <source>
        <dbReference type="Proteomes" id="UP001385951"/>
    </source>
</evidence>
<dbReference type="Proteomes" id="UP001385951">
    <property type="component" value="Unassembled WGS sequence"/>
</dbReference>
<dbReference type="GO" id="GO:0046872">
    <property type="term" value="F:metal ion binding"/>
    <property type="evidence" value="ECO:0007669"/>
    <property type="project" value="UniProtKB-UniRule"/>
</dbReference>
<organism evidence="19 20">
    <name type="scientific">Cerrena zonata</name>
    <dbReference type="NCBI Taxonomy" id="2478898"/>
    <lineage>
        <taxon>Eukaryota</taxon>
        <taxon>Fungi</taxon>
        <taxon>Dikarya</taxon>
        <taxon>Basidiomycota</taxon>
        <taxon>Agaricomycotina</taxon>
        <taxon>Agaricomycetes</taxon>
        <taxon>Polyporales</taxon>
        <taxon>Cerrenaceae</taxon>
        <taxon>Cerrena</taxon>
    </lineage>
</organism>
<comment type="similarity">
    <text evidence="2 16">Belongs to the DNA polymerase type-X family.</text>
</comment>
<name>A0AAW0G014_9APHY</name>
<keyword evidence="8 16" id="KW-0227">DNA damage</keyword>
<dbReference type="SMART" id="SM00483">
    <property type="entry name" value="POLXc"/>
    <property type="match status" value="1"/>
</dbReference>
<feature type="region of interest" description="Disordered" evidence="17">
    <location>
        <begin position="135"/>
        <end position="255"/>
    </location>
</feature>
<feature type="compositionally biased region" description="Low complexity" evidence="17">
    <location>
        <begin position="166"/>
        <end position="180"/>
    </location>
</feature>
<dbReference type="SUPFAM" id="SSF81585">
    <property type="entry name" value="PsbU/PolX domain-like"/>
    <property type="match status" value="1"/>
</dbReference>
<keyword evidence="11 16" id="KW-0234">DNA repair</keyword>
<evidence type="ECO:0000256" key="12">
    <source>
        <dbReference type="ARBA" id="ARBA00023239"/>
    </source>
</evidence>
<evidence type="ECO:0000259" key="18">
    <source>
        <dbReference type="SMART" id="SM00483"/>
    </source>
</evidence>
<reference evidence="19 20" key="1">
    <citation type="submission" date="2022-09" db="EMBL/GenBank/DDBJ databases">
        <authorList>
            <person name="Palmer J.M."/>
        </authorList>
    </citation>
    <scope>NUCLEOTIDE SEQUENCE [LARGE SCALE GENOMIC DNA]</scope>
    <source>
        <strain evidence="19 20">DSM 7382</strain>
    </source>
</reference>
<dbReference type="InterPro" id="IPR019843">
    <property type="entry name" value="DNA_pol-X_BS"/>
</dbReference>
<accession>A0AAW0G014</accession>
<feature type="active site" description="Nucleophile; Schiff-base intermediate with DNA; for 5'-dRP lyase activity" evidence="15">
    <location>
        <position position="334"/>
    </location>
</feature>
<comment type="caution">
    <text evidence="19">The sequence shown here is derived from an EMBL/GenBank/DDBJ whole genome shotgun (WGS) entry which is preliminary data.</text>
</comment>
<evidence type="ECO:0000313" key="19">
    <source>
        <dbReference type="EMBL" id="KAK7684455.1"/>
    </source>
</evidence>
<dbReference type="GO" id="GO:0006260">
    <property type="term" value="P:DNA replication"/>
    <property type="evidence" value="ECO:0007669"/>
    <property type="project" value="UniProtKB-KW"/>
</dbReference>
<evidence type="ECO:0000256" key="13">
    <source>
        <dbReference type="ARBA" id="ARBA00023242"/>
    </source>
</evidence>
<dbReference type="CDD" id="cd00141">
    <property type="entry name" value="NT_POLXc"/>
    <property type="match status" value="1"/>
</dbReference>
<dbReference type="SUPFAM" id="SSF81301">
    <property type="entry name" value="Nucleotidyltransferase"/>
    <property type="match status" value="1"/>
</dbReference>
<dbReference type="InterPro" id="IPR027421">
    <property type="entry name" value="DNA_pol_lamdba_lyase_dom_sf"/>
</dbReference>
<dbReference type="PANTHER" id="PTHR11276">
    <property type="entry name" value="DNA POLYMERASE TYPE-X FAMILY MEMBER"/>
    <property type="match status" value="1"/>
</dbReference>
<dbReference type="Gene3D" id="3.30.210.10">
    <property type="entry name" value="DNA polymerase, thumb domain"/>
    <property type="match status" value="1"/>
</dbReference>
<dbReference type="InterPro" id="IPR002054">
    <property type="entry name" value="DNA-dir_DNA_pol_X"/>
</dbReference>
<dbReference type="Pfam" id="PF10391">
    <property type="entry name" value="DNA_pol_lambd_f"/>
    <property type="match status" value="1"/>
</dbReference>
<keyword evidence="9 16" id="KW-0239">DNA-directed DNA polymerase</keyword>
<keyword evidence="3" id="KW-0237">DNA synthesis</keyword>
<dbReference type="Pfam" id="PF14792">
    <property type="entry name" value="DNA_pol_B_palm"/>
    <property type="match status" value="1"/>
</dbReference>
<dbReference type="GO" id="GO:0016829">
    <property type="term" value="F:lyase activity"/>
    <property type="evidence" value="ECO:0007669"/>
    <property type="project" value="UniProtKB-KW"/>
</dbReference>
<sequence length="610" mass="68524">MSPGAYAERVNGQVRMSETYLNGTRIYFFGGDRELATVSTKAKMFRLARCGATLVPEYNPDIVTHIVIDDNIVSLHHLLENISVKRLSKVPGHIPILKWPWATTDNTKKHFRIHAAFATRRNSVDAIDYDPDINPIVPPAPKKGKEHAAPNPEVTNSSGEQMVGNPSAKSPREASSSSSRGLEDEEASFEKQRVSSKPRANSDPANENNVGEDPLAEFYAQARTERDQEVQENLGDGNKATNLHAENGNKSHSSGSRFLCDGVRTSAGQCPNQDVIDKLSELKKIHEQRLMTGDNFRVLKYSTAINALRAYPKRIRSTEEAMSLNGVAKKTAEKIMEIIRTGDLQRLHHERAVSDDIRVIELFQGIYGVGRQIAHRWYNAGCRTLDDLREGKGGVKLSSVQQIGLQYYDDINSRMPRAEAEEIFNKIKPFALKIDSKLYVDIMGSFRRGKADCGDIDIIITRPTDDGRNHSGVLSKLLKDLRIAGIITEDLSIPDDWSDLELCYRGLCRKDSDSRRRRIDFLVIPWESRGAALLYYTGDDIFNRSMRLKANKMGYSLNQKGLFAGVVRDPQDRTRKLNQGTNIASATEREIFDKLGVPWQEPHERVRGFS</sequence>
<dbReference type="FunFam" id="1.10.150.110:FF:000005">
    <property type="entry name" value="DNA polymerase POL4"/>
    <property type="match status" value="1"/>
</dbReference>
<evidence type="ECO:0000256" key="8">
    <source>
        <dbReference type="ARBA" id="ARBA00022763"/>
    </source>
</evidence>
<protein>
    <recommendedName>
        <fullName evidence="16">DNA polymerase</fullName>
        <ecNumber evidence="16">2.7.7.7</ecNumber>
    </recommendedName>
</protein>
<dbReference type="GO" id="GO:0003677">
    <property type="term" value="F:DNA binding"/>
    <property type="evidence" value="ECO:0007669"/>
    <property type="project" value="UniProtKB-UniRule"/>
</dbReference>
<dbReference type="InterPro" id="IPR022312">
    <property type="entry name" value="DNA_pol_X"/>
</dbReference>
<evidence type="ECO:0000256" key="1">
    <source>
        <dbReference type="ARBA" id="ARBA00004123"/>
    </source>
</evidence>
<evidence type="ECO:0000256" key="11">
    <source>
        <dbReference type="ARBA" id="ARBA00023204"/>
    </source>
</evidence>